<organism evidence="2 3">
    <name type="scientific">Neohortaea acidophila</name>
    <dbReference type="NCBI Taxonomy" id="245834"/>
    <lineage>
        <taxon>Eukaryota</taxon>
        <taxon>Fungi</taxon>
        <taxon>Dikarya</taxon>
        <taxon>Ascomycota</taxon>
        <taxon>Pezizomycotina</taxon>
        <taxon>Dothideomycetes</taxon>
        <taxon>Dothideomycetidae</taxon>
        <taxon>Mycosphaerellales</taxon>
        <taxon>Teratosphaeriaceae</taxon>
        <taxon>Neohortaea</taxon>
    </lineage>
</organism>
<sequence>MLSRLLCALLLALLAAPSHVFSFSCGATTSHKSCTTEWAKTKCWNVETVASPHSIVTSKSIVTVTESPTTTVTPAPVTVDFFTTTSVSGSTTTATVTSTTTTIIFKYFTSPPTTTTVCENLNTPPPKREEATHKGGRHAWPSRVICHITGTTDVCDTTTTTAPTKTVTAAASAIDTTETVTTTIQITRTATSLITDSSTYPLPVGGTIITISTTCAT</sequence>
<dbReference type="AlphaFoldDB" id="A0A6A6PLX4"/>
<dbReference type="RefSeq" id="XP_033587668.1">
    <property type="nucleotide sequence ID" value="XM_033729923.1"/>
</dbReference>
<evidence type="ECO:0000256" key="1">
    <source>
        <dbReference type="SAM" id="SignalP"/>
    </source>
</evidence>
<feature type="signal peptide" evidence="1">
    <location>
        <begin position="1"/>
        <end position="22"/>
    </location>
</feature>
<keyword evidence="3" id="KW-1185">Reference proteome</keyword>
<evidence type="ECO:0000313" key="2">
    <source>
        <dbReference type="EMBL" id="KAF2481098.1"/>
    </source>
</evidence>
<protein>
    <submittedName>
        <fullName evidence="2">Uncharacterized protein</fullName>
    </submittedName>
</protein>
<name>A0A6A6PLX4_9PEZI</name>
<proteinExistence type="predicted"/>
<reference evidence="2" key="1">
    <citation type="journal article" date="2020" name="Stud. Mycol.">
        <title>101 Dothideomycetes genomes: a test case for predicting lifestyles and emergence of pathogens.</title>
        <authorList>
            <person name="Haridas S."/>
            <person name="Albert R."/>
            <person name="Binder M."/>
            <person name="Bloem J."/>
            <person name="Labutti K."/>
            <person name="Salamov A."/>
            <person name="Andreopoulos B."/>
            <person name="Baker S."/>
            <person name="Barry K."/>
            <person name="Bills G."/>
            <person name="Bluhm B."/>
            <person name="Cannon C."/>
            <person name="Castanera R."/>
            <person name="Culley D."/>
            <person name="Daum C."/>
            <person name="Ezra D."/>
            <person name="Gonzalez J."/>
            <person name="Henrissat B."/>
            <person name="Kuo A."/>
            <person name="Liang C."/>
            <person name="Lipzen A."/>
            <person name="Lutzoni F."/>
            <person name="Magnuson J."/>
            <person name="Mondo S."/>
            <person name="Nolan M."/>
            <person name="Ohm R."/>
            <person name="Pangilinan J."/>
            <person name="Park H.-J."/>
            <person name="Ramirez L."/>
            <person name="Alfaro M."/>
            <person name="Sun H."/>
            <person name="Tritt A."/>
            <person name="Yoshinaga Y."/>
            <person name="Zwiers L.-H."/>
            <person name="Turgeon B."/>
            <person name="Goodwin S."/>
            <person name="Spatafora J."/>
            <person name="Crous P."/>
            <person name="Grigoriev I."/>
        </authorList>
    </citation>
    <scope>NUCLEOTIDE SEQUENCE</scope>
    <source>
        <strain evidence="2">CBS 113389</strain>
    </source>
</reference>
<gene>
    <name evidence="2" type="ORF">BDY17DRAFT_182781</name>
</gene>
<evidence type="ECO:0000313" key="3">
    <source>
        <dbReference type="Proteomes" id="UP000799767"/>
    </source>
</evidence>
<keyword evidence="1" id="KW-0732">Signal</keyword>
<accession>A0A6A6PLX4</accession>
<dbReference type="PROSITE" id="PS51257">
    <property type="entry name" value="PROKAR_LIPOPROTEIN"/>
    <property type="match status" value="1"/>
</dbReference>
<dbReference type="EMBL" id="MU001638">
    <property type="protein sequence ID" value="KAF2481098.1"/>
    <property type="molecule type" value="Genomic_DNA"/>
</dbReference>
<dbReference type="GeneID" id="54470925"/>
<dbReference type="Proteomes" id="UP000799767">
    <property type="component" value="Unassembled WGS sequence"/>
</dbReference>
<feature type="chain" id="PRO_5025681133" evidence="1">
    <location>
        <begin position="23"/>
        <end position="217"/>
    </location>
</feature>